<dbReference type="InterPro" id="IPR051681">
    <property type="entry name" value="Ser/Thr_Kinases-Pseudokinases"/>
</dbReference>
<dbReference type="AlphaFoldDB" id="A0A9N8YWE8"/>
<dbReference type="Gene3D" id="1.10.510.10">
    <property type="entry name" value="Transferase(Phosphotransferase) domain 1"/>
    <property type="match status" value="1"/>
</dbReference>
<protein>
    <submittedName>
        <fullName evidence="2">1793_t:CDS:1</fullName>
    </submittedName>
</protein>
<dbReference type="GO" id="GO:0007166">
    <property type="term" value="P:cell surface receptor signaling pathway"/>
    <property type="evidence" value="ECO:0007669"/>
    <property type="project" value="InterPro"/>
</dbReference>
<accession>A0A9N8YWE8</accession>
<evidence type="ECO:0000313" key="3">
    <source>
        <dbReference type="Proteomes" id="UP000789706"/>
    </source>
</evidence>
<keyword evidence="3" id="KW-1185">Reference proteome</keyword>
<feature type="domain" description="Protein kinase" evidence="1">
    <location>
        <begin position="233"/>
        <end position="481"/>
    </location>
</feature>
<dbReference type="SUPFAM" id="SSF81901">
    <property type="entry name" value="HCP-like"/>
    <property type="match status" value="1"/>
</dbReference>
<dbReference type="Pfam" id="PF08238">
    <property type="entry name" value="Sel1"/>
    <property type="match status" value="2"/>
</dbReference>
<dbReference type="InterPro" id="IPR011009">
    <property type="entry name" value="Kinase-like_dom_sf"/>
</dbReference>
<dbReference type="InterPro" id="IPR011990">
    <property type="entry name" value="TPR-like_helical_dom_sf"/>
</dbReference>
<dbReference type="SUPFAM" id="SSF56112">
    <property type="entry name" value="Protein kinase-like (PK-like)"/>
    <property type="match status" value="1"/>
</dbReference>
<dbReference type="PROSITE" id="PS50011">
    <property type="entry name" value="PROTEIN_KINASE_DOM"/>
    <property type="match status" value="1"/>
</dbReference>
<dbReference type="InterPro" id="IPR001245">
    <property type="entry name" value="Ser-Thr/Tyr_kinase_cat_dom"/>
</dbReference>
<evidence type="ECO:0000259" key="1">
    <source>
        <dbReference type="PROSITE" id="PS50011"/>
    </source>
</evidence>
<dbReference type="Pfam" id="PF22215">
    <property type="entry name" value="MLKL_N"/>
    <property type="match status" value="1"/>
</dbReference>
<dbReference type="CDD" id="cd21037">
    <property type="entry name" value="MLKL_NTD"/>
    <property type="match status" value="1"/>
</dbReference>
<sequence>MANAMHCVRVPDTKGNHEISQTTLNVVSAIGEPFVPLIGAVTIVISEIIKVYETVQYNKKICNSLMDRVNNAEAAVKTFERRQTENKDLSKQEYYNSFVRFVEIMNRIKKFIGDVSNLNKYQKFIRSGSVKSGFDSLVKDFDEVMTGLHFTMAVANEEQRRIDQIALESDNAEMTEFLKRIEGGIIDQDQKINIVINELSIMKEKLDHSDSFDNNIKNIKADEIKSTDLVDPNVPRETDRRGKNRQVIKKMYKSIEVACKPINLQNSDPKEAAKIQGLLAILGKLHESLNVIRFYGLSYTENSNVMVFEWALSENIQIALDICRGLTFLHSCDILHDIRCAHILMTTELVPKIAKFNYSRMAYGPTTDMKGVTDIIRWMAPEKLRDSEKKHVPYTFKCEIFSFGMLLWELVFEKIPYEKWNIMQIKKHVLDGNREKITWGKASSNVEKIQKDLTKIIVSAWQHNPAIRASLQGIFMKLDKLNGKHCTGKETVAKLLPDKELDLDGSLSHAALSHTVSISDDFYLPDMDMDDFNVDEILQIIPLEEGIAAHRNKEYAKAWKCFSAHADLKNSTAKYWKGYYLWEGIEVKEDHKKASELFKEAADDEIPDAQLRYAISLVNNPLVKFDSEIFLKYITKAADNNNPTAQYNLGDVYFHGKLNQDKNEKLGIKYLKLAALNDQPKAKKLLQELGINGY</sequence>
<dbReference type="OrthoDB" id="4062651at2759"/>
<dbReference type="InterPro" id="IPR059179">
    <property type="entry name" value="MLKL-like_MCAfunc"/>
</dbReference>
<dbReference type="Proteomes" id="UP000789706">
    <property type="component" value="Unassembled WGS sequence"/>
</dbReference>
<dbReference type="GO" id="GO:0005524">
    <property type="term" value="F:ATP binding"/>
    <property type="evidence" value="ECO:0007669"/>
    <property type="project" value="InterPro"/>
</dbReference>
<dbReference type="PANTHER" id="PTHR44329">
    <property type="entry name" value="SERINE/THREONINE-PROTEIN KINASE TNNI3K-RELATED"/>
    <property type="match status" value="1"/>
</dbReference>
<reference evidence="2" key="1">
    <citation type="submission" date="2021-06" db="EMBL/GenBank/DDBJ databases">
        <authorList>
            <person name="Kallberg Y."/>
            <person name="Tangrot J."/>
            <person name="Rosling A."/>
        </authorList>
    </citation>
    <scope>NUCLEOTIDE SEQUENCE</scope>
    <source>
        <strain evidence="2">AZ414A</strain>
    </source>
</reference>
<gene>
    <name evidence="2" type="ORF">DEBURN_LOCUS2637</name>
</gene>
<evidence type="ECO:0000313" key="2">
    <source>
        <dbReference type="EMBL" id="CAG8460193.1"/>
    </source>
</evidence>
<dbReference type="EMBL" id="CAJVPK010000149">
    <property type="protein sequence ID" value="CAG8460193.1"/>
    <property type="molecule type" value="Genomic_DNA"/>
</dbReference>
<name>A0A9N8YWE8_9GLOM</name>
<dbReference type="Gene3D" id="1.25.40.10">
    <property type="entry name" value="Tetratricopeptide repeat domain"/>
    <property type="match status" value="1"/>
</dbReference>
<dbReference type="InterPro" id="IPR036537">
    <property type="entry name" value="Adaptor_Cbl_N_dom_sf"/>
</dbReference>
<proteinExistence type="predicted"/>
<dbReference type="Pfam" id="PF07714">
    <property type="entry name" value="PK_Tyr_Ser-Thr"/>
    <property type="match status" value="1"/>
</dbReference>
<dbReference type="InterPro" id="IPR006597">
    <property type="entry name" value="Sel1-like"/>
</dbReference>
<dbReference type="GO" id="GO:0004674">
    <property type="term" value="F:protein serine/threonine kinase activity"/>
    <property type="evidence" value="ECO:0007669"/>
    <property type="project" value="TreeGrafter"/>
</dbReference>
<comment type="caution">
    <text evidence="2">The sequence shown here is derived from an EMBL/GenBank/DDBJ whole genome shotgun (WGS) entry which is preliminary data.</text>
</comment>
<dbReference type="SMART" id="SM00671">
    <property type="entry name" value="SEL1"/>
    <property type="match status" value="3"/>
</dbReference>
<organism evidence="2 3">
    <name type="scientific">Diversispora eburnea</name>
    <dbReference type="NCBI Taxonomy" id="1213867"/>
    <lineage>
        <taxon>Eukaryota</taxon>
        <taxon>Fungi</taxon>
        <taxon>Fungi incertae sedis</taxon>
        <taxon>Mucoromycota</taxon>
        <taxon>Glomeromycotina</taxon>
        <taxon>Glomeromycetes</taxon>
        <taxon>Diversisporales</taxon>
        <taxon>Diversisporaceae</taxon>
        <taxon>Diversispora</taxon>
    </lineage>
</organism>
<dbReference type="Gene3D" id="1.20.930.20">
    <property type="entry name" value="Adaptor protein Cbl, N-terminal domain"/>
    <property type="match status" value="1"/>
</dbReference>
<dbReference type="InterPro" id="IPR054000">
    <property type="entry name" value="MLKL_N"/>
</dbReference>
<dbReference type="InterPro" id="IPR000719">
    <property type="entry name" value="Prot_kinase_dom"/>
</dbReference>